<comment type="caution">
    <text evidence="2">The sequence shown here is derived from an EMBL/GenBank/DDBJ whole genome shotgun (WGS) entry which is preliminary data.</text>
</comment>
<dbReference type="CDD" id="cd00158">
    <property type="entry name" value="RHOD"/>
    <property type="match status" value="1"/>
</dbReference>
<gene>
    <name evidence="2" type="ORF">Nepgr_017924</name>
</gene>
<sequence length="599" mass="65698">MLPVCSATPCCSHSPVSLDDKLRNFSRSQKIFEVRCIVGDTVVPGLSNVVHLPRLSVRTQAMNSLYYNCVEMPEPFCRNGEYLVYVENSSTIASEEELVTLMDYLTKNTDVLLQHIDSETLSTLDDISDSNAAVPDSLSTRTISLPNFGNFENFLSDMIESIGTSVGKGGSAIYSSLDRVVSSLRATVGGTDKTVDNLVSNVLSSVDQTGELSRNKLMSLLNEFIEGSGKAGVIALNLLRQTLIAVEDSLAKGTRFISYSYGSIKELLPPEIRDVLNLSEDRAREISRPIGMALQQVYAAIEGWNRSLGLDLSDPIIPFVFIVGVSSTFWVVYWLATYGGYAGDLSPNLVFKLLSGEESTMLVDVRPEDMRERDGIPDLRRAARFRYSHVSIPEVDGSTRKLLKSGRDLDDSLMAIVIQNLKNVGDRSKIIILDADGTRSKGIARALRKLGIERSYRVEGGFQSWVRQGLRIKELKPDTALTLLNEEAEAILEDLSPNPLQLFGIGVGSIAALYALLEWEKTLQLIGIIGLGQTIYRRVASYEDNEDLKKDVRLLLAPITLGAQAVSWAARKLEINGNGLPISPSSTDVQNRAAGCCKT</sequence>
<dbReference type="Gene3D" id="3.40.250.10">
    <property type="entry name" value="Rhodanese-like domain"/>
    <property type="match status" value="1"/>
</dbReference>
<feature type="domain" description="Rhodanese" evidence="1">
    <location>
        <begin position="356"/>
        <end position="474"/>
    </location>
</feature>
<protein>
    <recommendedName>
        <fullName evidence="1">Rhodanese domain-containing protein</fullName>
    </recommendedName>
</protein>
<reference evidence="2" key="1">
    <citation type="submission" date="2023-05" db="EMBL/GenBank/DDBJ databases">
        <title>Nepenthes gracilis genome sequencing.</title>
        <authorList>
            <person name="Fukushima K."/>
        </authorList>
    </citation>
    <scope>NUCLEOTIDE SEQUENCE</scope>
    <source>
        <strain evidence="2">SING2019-196</strain>
    </source>
</reference>
<dbReference type="Pfam" id="PF00581">
    <property type="entry name" value="Rhodanese"/>
    <property type="match status" value="1"/>
</dbReference>
<dbReference type="Proteomes" id="UP001279734">
    <property type="component" value="Unassembled WGS sequence"/>
</dbReference>
<dbReference type="PANTHER" id="PTHR34209">
    <property type="entry name" value="RHODANESE/CELL CYCLE CONTROL PHOSPHATASE SUPERFAMILY PROTEIN"/>
    <property type="match status" value="1"/>
</dbReference>
<dbReference type="AlphaFoldDB" id="A0AAD3SQA8"/>
<keyword evidence="3" id="KW-1185">Reference proteome</keyword>
<proteinExistence type="predicted"/>
<dbReference type="InterPro" id="IPR036873">
    <property type="entry name" value="Rhodanese-like_dom_sf"/>
</dbReference>
<accession>A0AAD3SQA8</accession>
<organism evidence="2 3">
    <name type="scientific">Nepenthes gracilis</name>
    <name type="common">Slender pitcher plant</name>
    <dbReference type="NCBI Taxonomy" id="150966"/>
    <lineage>
        <taxon>Eukaryota</taxon>
        <taxon>Viridiplantae</taxon>
        <taxon>Streptophyta</taxon>
        <taxon>Embryophyta</taxon>
        <taxon>Tracheophyta</taxon>
        <taxon>Spermatophyta</taxon>
        <taxon>Magnoliopsida</taxon>
        <taxon>eudicotyledons</taxon>
        <taxon>Gunneridae</taxon>
        <taxon>Pentapetalae</taxon>
        <taxon>Caryophyllales</taxon>
        <taxon>Nepenthaceae</taxon>
        <taxon>Nepenthes</taxon>
    </lineage>
</organism>
<dbReference type="GO" id="GO:0071277">
    <property type="term" value="P:cellular response to calcium ion"/>
    <property type="evidence" value="ECO:0007669"/>
    <property type="project" value="InterPro"/>
</dbReference>
<evidence type="ECO:0000313" key="2">
    <source>
        <dbReference type="EMBL" id="GMH16083.1"/>
    </source>
</evidence>
<name>A0AAD3SQA8_NEPGR</name>
<dbReference type="GO" id="GO:0009704">
    <property type="term" value="P:de-etiolation"/>
    <property type="evidence" value="ECO:0007669"/>
    <property type="project" value="InterPro"/>
</dbReference>
<dbReference type="PANTHER" id="PTHR34209:SF3">
    <property type="entry name" value="RHODANESE_CELL CYCLE CONTROL PHOSPHATASE SUPERFAMILY PROTEIN"/>
    <property type="match status" value="1"/>
</dbReference>
<dbReference type="GO" id="GO:0090333">
    <property type="term" value="P:regulation of stomatal closure"/>
    <property type="evidence" value="ECO:0007669"/>
    <property type="project" value="InterPro"/>
</dbReference>
<dbReference type="PROSITE" id="PS50206">
    <property type="entry name" value="RHODANESE_3"/>
    <property type="match status" value="1"/>
</dbReference>
<evidence type="ECO:0000259" key="1">
    <source>
        <dbReference type="PROSITE" id="PS50206"/>
    </source>
</evidence>
<evidence type="ECO:0000313" key="3">
    <source>
        <dbReference type="Proteomes" id="UP001279734"/>
    </source>
</evidence>
<dbReference type="SUPFAM" id="SSF52821">
    <property type="entry name" value="Rhodanese/Cell cycle control phosphatase"/>
    <property type="match status" value="1"/>
</dbReference>
<dbReference type="InterPro" id="IPR044690">
    <property type="entry name" value="CAS_plant"/>
</dbReference>
<dbReference type="SMART" id="SM00450">
    <property type="entry name" value="RHOD"/>
    <property type="match status" value="1"/>
</dbReference>
<dbReference type="InterPro" id="IPR001763">
    <property type="entry name" value="Rhodanese-like_dom"/>
</dbReference>
<dbReference type="EMBL" id="BSYO01000016">
    <property type="protein sequence ID" value="GMH16083.1"/>
    <property type="molecule type" value="Genomic_DNA"/>
</dbReference>